<gene>
    <name evidence="1" type="ordered locus">Desti_3378</name>
</gene>
<dbReference type="AlphaFoldDB" id="I4C8Z2"/>
<evidence type="ECO:0000313" key="1">
    <source>
        <dbReference type="EMBL" id="AFM26033.1"/>
    </source>
</evidence>
<dbReference type="EMBL" id="CP003360">
    <property type="protein sequence ID" value="AFM26033.1"/>
    <property type="molecule type" value="Genomic_DNA"/>
</dbReference>
<dbReference type="KEGG" id="dti:Desti_3378"/>
<accession>I4C8Z2</accession>
<reference evidence="2" key="1">
    <citation type="submission" date="2012-06" db="EMBL/GenBank/DDBJ databases">
        <title>Complete sequence of chromosome of Desulfomonile tiedjei DSM 6799.</title>
        <authorList>
            <person name="Lucas S."/>
            <person name="Copeland A."/>
            <person name="Lapidus A."/>
            <person name="Glavina del Rio T."/>
            <person name="Dalin E."/>
            <person name="Tice H."/>
            <person name="Bruce D."/>
            <person name="Goodwin L."/>
            <person name="Pitluck S."/>
            <person name="Peters L."/>
            <person name="Ovchinnikova G."/>
            <person name="Zeytun A."/>
            <person name="Lu M."/>
            <person name="Kyrpides N."/>
            <person name="Mavromatis K."/>
            <person name="Ivanova N."/>
            <person name="Brettin T."/>
            <person name="Detter J.C."/>
            <person name="Han C."/>
            <person name="Larimer F."/>
            <person name="Land M."/>
            <person name="Hauser L."/>
            <person name="Markowitz V."/>
            <person name="Cheng J.-F."/>
            <person name="Hugenholtz P."/>
            <person name="Woyke T."/>
            <person name="Wu D."/>
            <person name="Spring S."/>
            <person name="Schroeder M."/>
            <person name="Brambilla E."/>
            <person name="Klenk H.-P."/>
            <person name="Eisen J.A."/>
        </authorList>
    </citation>
    <scope>NUCLEOTIDE SEQUENCE [LARGE SCALE GENOMIC DNA]</scope>
    <source>
        <strain evidence="2">ATCC 49306 / DSM 6799 / DCB-1</strain>
    </source>
</reference>
<name>I4C8Z2_DESTA</name>
<protein>
    <submittedName>
        <fullName evidence="1">Uncharacterized protein</fullName>
    </submittedName>
</protein>
<dbReference type="Proteomes" id="UP000006055">
    <property type="component" value="Chromosome"/>
</dbReference>
<keyword evidence="2" id="KW-1185">Reference proteome</keyword>
<proteinExistence type="predicted"/>
<evidence type="ECO:0000313" key="2">
    <source>
        <dbReference type="Proteomes" id="UP000006055"/>
    </source>
</evidence>
<sequence>MERPEPTQKQRNEMRKYGFTWVRPHLRNGHPVRGHWRRVPTWAVVTIKRAA</sequence>
<organism evidence="1 2">
    <name type="scientific">Desulfomonile tiedjei (strain ATCC 49306 / DSM 6799 / DCB-1)</name>
    <dbReference type="NCBI Taxonomy" id="706587"/>
    <lineage>
        <taxon>Bacteria</taxon>
        <taxon>Pseudomonadati</taxon>
        <taxon>Thermodesulfobacteriota</taxon>
        <taxon>Desulfomonilia</taxon>
        <taxon>Desulfomonilales</taxon>
        <taxon>Desulfomonilaceae</taxon>
        <taxon>Desulfomonile</taxon>
    </lineage>
</organism>
<dbReference type="HOGENOM" id="CLU_3098197_0_0_7"/>